<keyword evidence="11" id="KW-1185">Reference proteome</keyword>
<evidence type="ECO:0000256" key="8">
    <source>
        <dbReference type="ARBA" id="ARBA00023136"/>
    </source>
</evidence>
<keyword evidence="8 9" id="KW-0472">Membrane</keyword>
<evidence type="ECO:0000256" key="4">
    <source>
        <dbReference type="ARBA" id="ARBA00022676"/>
    </source>
</evidence>
<dbReference type="InterPro" id="IPR025993">
    <property type="entry name" value="Ceramide_glucosylTrfase"/>
</dbReference>
<dbReference type="RefSeq" id="WP_048638601.1">
    <property type="nucleotide sequence ID" value="NZ_CGIG01000001.1"/>
</dbReference>
<feature type="transmembrane region" description="Helical" evidence="9">
    <location>
        <begin position="275"/>
        <end position="298"/>
    </location>
</feature>
<dbReference type="CDD" id="cd02520">
    <property type="entry name" value="Glucosylceramide_synthase"/>
    <property type="match status" value="1"/>
</dbReference>
<gene>
    <name evidence="10" type="ORF">BN1221_03800c</name>
</gene>
<accession>A0A0G4JZE7</accession>
<dbReference type="STRING" id="1109412.BN1221_03800c"/>
<dbReference type="OrthoDB" id="9814255at2"/>
<dbReference type="EMBL" id="CGIG01000001">
    <property type="protein sequence ID" value="CPR19514.1"/>
    <property type="molecule type" value="Genomic_DNA"/>
</dbReference>
<keyword evidence="5 10" id="KW-0808">Transferase</keyword>
<sequence>MTLIAIFAVVICGALTVIQFGSLALALWRLRRPVNKKQAGGAYPFIALARPLCGQDSFEEETMRSSFQQDYPAYEILFCVASANDPVIPLAEKVIASYPQQPARLLIGEDRISGNPKINNLNKAWQATHAQWVVMADSNLLLPADYLRSLMDTFDDQTGLVSSPAVGIRPQNLWGAVEAAMFNTHQARWQFLSDFAGMGFAQGKTLFWRRDVLENGGGLAALGAELAEDVASTKLVRNAGLKVRLPPRPFPLPIGRRSLSAVWSRQLRWARIRRFGFLWLFIPEILLGSLPPLAAAAYLATTGVFPWAIPPVLMVMWYAAEWGLAKAVDWPHRPQDILAMVIRDILFPALWLWCWTGRSFVWRGNTLDAKPSPSGNRQPGK</sequence>
<proteinExistence type="predicted"/>
<dbReference type="SUPFAM" id="SSF53448">
    <property type="entry name" value="Nucleotide-diphospho-sugar transferases"/>
    <property type="match status" value="1"/>
</dbReference>
<protein>
    <submittedName>
        <fullName evidence="10">Putative ceramide glucosyltransferase</fullName>
    </submittedName>
</protein>
<dbReference type="Gene3D" id="3.90.550.10">
    <property type="entry name" value="Spore Coat Polysaccharide Biosynthesis Protein SpsA, Chain A"/>
    <property type="match status" value="1"/>
</dbReference>
<evidence type="ECO:0000256" key="3">
    <source>
        <dbReference type="ARBA" id="ARBA00004991"/>
    </source>
</evidence>
<dbReference type="PANTHER" id="PTHR12726">
    <property type="entry name" value="CERAMIDE GLUCOSYLTRANSFERASE"/>
    <property type="match status" value="1"/>
</dbReference>
<reference evidence="11" key="1">
    <citation type="submission" date="2015-01" db="EMBL/GenBank/DDBJ databases">
        <authorList>
            <person name="Paterson Steve"/>
        </authorList>
    </citation>
    <scope>NUCLEOTIDE SEQUENCE [LARGE SCALE GENOMIC DNA]</scope>
    <source>
        <strain evidence="11">OBR1</strain>
    </source>
</reference>
<keyword evidence="7 9" id="KW-1133">Transmembrane helix</keyword>
<comment type="pathway">
    <text evidence="2">Lipid metabolism; sphingolipid metabolism.</text>
</comment>
<evidence type="ECO:0000256" key="1">
    <source>
        <dbReference type="ARBA" id="ARBA00004141"/>
    </source>
</evidence>
<dbReference type="GO" id="GO:0006679">
    <property type="term" value="P:glucosylceramide biosynthetic process"/>
    <property type="evidence" value="ECO:0007669"/>
    <property type="project" value="TreeGrafter"/>
</dbReference>
<dbReference type="Proteomes" id="UP000044377">
    <property type="component" value="Unassembled WGS sequence"/>
</dbReference>
<evidence type="ECO:0000256" key="5">
    <source>
        <dbReference type="ARBA" id="ARBA00022679"/>
    </source>
</evidence>
<dbReference type="GO" id="GO:0016020">
    <property type="term" value="C:membrane"/>
    <property type="evidence" value="ECO:0007669"/>
    <property type="project" value="UniProtKB-SubCell"/>
</dbReference>
<dbReference type="Pfam" id="PF13506">
    <property type="entry name" value="Glyco_transf_21"/>
    <property type="match status" value="1"/>
</dbReference>
<comment type="subcellular location">
    <subcellularLocation>
        <location evidence="1">Membrane</location>
        <topology evidence="1">Multi-pass membrane protein</topology>
    </subcellularLocation>
</comment>
<evidence type="ECO:0000256" key="7">
    <source>
        <dbReference type="ARBA" id="ARBA00022989"/>
    </source>
</evidence>
<evidence type="ECO:0000256" key="9">
    <source>
        <dbReference type="SAM" id="Phobius"/>
    </source>
</evidence>
<dbReference type="PANTHER" id="PTHR12726:SF0">
    <property type="entry name" value="CERAMIDE GLUCOSYLTRANSFERASE"/>
    <property type="match status" value="1"/>
</dbReference>
<evidence type="ECO:0000256" key="6">
    <source>
        <dbReference type="ARBA" id="ARBA00022692"/>
    </source>
</evidence>
<evidence type="ECO:0000256" key="2">
    <source>
        <dbReference type="ARBA" id="ARBA00004760"/>
    </source>
</evidence>
<name>A0A0G4JZE7_9GAMM</name>
<dbReference type="InterPro" id="IPR029044">
    <property type="entry name" value="Nucleotide-diphossugar_trans"/>
</dbReference>
<evidence type="ECO:0000313" key="11">
    <source>
        <dbReference type="Proteomes" id="UP000044377"/>
    </source>
</evidence>
<dbReference type="GO" id="GO:0008120">
    <property type="term" value="F:ceramide glucosyltransferase activity"/>
    <property type="evidence" value="ECO:0007669"/>
    <property type="project" value="TreeGrafter"/>
</dbReference>
<comment type="pathway">
    <text evidence="3">Sphingolipid metabolism.</text>
</comment>
<keyword evidence="6 9" id="KW-0812">Transmembrane</keyword>
<organism evidence="10 11">
    <name type="scientific">Brenneria goodwinii</name>
    <dbReference type="NCBI Taxonomy" id="1109412"/>
    <lineage>
        <taxon>Bacteria</taxon>
        <taxon>Pseudomonadati</taxon>
        <taxon>Pseudomonadota</taxon>
        <taxon>Gammaproteobacteria</taxon>
        <taxon>Enterobacterales</taxon>
        <taxon>Pectobacteriaceae</taxon>
        <taxon>Brenneria</taxon>
    </lineage>
</organism>
<evidence type="ECO:0000313" key="10">
    <source>
        <dbReference type="EMBL" id="CPR19514.1"/>
    </source>
</evidence>
<dbReference type="AlphaFoldDB" id="A0A0G4JZE7"/>
<feature type="transmembrane region" description="Helical" evidence="9">
    <location>
        <begin position="304"/>
        <end position="325"/>
    </location>
</feature>
<keyword evidence="4" id="KW-0328">Glycosyltransferase</keyword>
<feature type="transmembrane region" description="Helical" evidence="9">
    <location>
        <begin position="6"/>
        <end position="28"/>
    </location>
</feature>